<organism evidence="1 2">
    <name type="scientific">Evansella vedderi</name>
    <dbReference type="NCBI Taxonomy" id="38282"/>
    <lineage>
        <taxon>Bacteria</taxon>
        <taxon>Bacillati</taxon>
        <taxon>Bacillota</taxon>
        <taxon>Bacilli</taxon>
        <taxon>Bacillales</taxon>
        <taxon>Bacillaceae</taxon>
        <taxon>Evansella</taxon>
    </lineage>
</organism>
<evidence type="ECO:0000313" key="2">
    <source>
        <dbReference type="Proteomes" id="UP001230005"/>
    </source>
</evidence>
<reference evidence="1 2" key="1">
    <citation type="submission" date="2023-07" db="EMBL/GenBank/DDBJ databases">
        <title>Genomic Encyclopedia of Type Strains, Phase IV (KMG-IV): sequencing the most valuable type-strain genomes for metagenomic binning, comparative biology and taxonomic classification.</title>
        <authorList>
            <person name="Goeker M."/>
        </authorList>
    </citation>
    <scope>NUCLEOTIDE SEQUENCE [LARGE SCALE GENOMIC DNA]</scope>
    <source>
        <strain evidence="1 2">DSM 9768</strain>
    </source>
</reference>
<accession>A0ABT9ZNE7</accession>
<name>A0ABT9ZNE7_9BACI</name>
<dbReference type="Proteomes" id="UP001230005">
    <property type="component" value="Unassembled WGS sequence"/>
</dbReference>
<comment type="caution">
    <text evidence="1">The sequence shown here is derived from an EMBL/GenBank/DDBJ whole genome shotgun (WGS) entry which is preliminary data.</text>
</comment>
<dbReference type="EMBL" id="JAUSUG010000001">
    <property type="protein sequence ID" value="MDQ0252756.1"/>
    <property type="molecule type" value="Genomic_DNA"/>
</dbReference>
<evidence type="ECO:0000313" key="1">
    <source>
        <dbReference type="EMBL" id="MDQ0252756.1"/>
    </source>
</evidence>
<keyword evidence="2" id="KW-1185">Reference proteome</keyword>
<proteinExistence type="predicted"/>
<gene>
    <name evidence="1" type="ORF">J2S74_000128</name>
</gene>
<protein>
    <submittedName>
        <fullName evidence="1">Ferric iron reductase protein FhuF</fullName>
    </submittedName>
</protein>
<sequence length="223" mass="26273">MRRKKVFNYEELKLYQVHVENKATGFMTVHDIIHGKFKQLITYVKQSFDTPNDSVATSIFMRRYGFFIAAQLFLKAHHKIWDGPLENIYLVENEGGITFNLDGKYVRAAQENDLEMIVEKYGHNVVQRMSMLGHLSKITLWENIWGYVQWMYSQLELEQGKKDLKTLLDDAVWHPHTRTSMFRKFLAGQKFEEAAKNYKRITCCLLKELPATTKCPYCPHLKK</sequence>